<keyword evidence="2" id="KW-1185">Reference proteome</keyword>
<dbReference type="AlphaFoldDB" id="A0A369K0P4"/>
<dbReference type="InParanoid" id="A0A369K0P4"/>
<sequence>MVFGLFRRLLKTIAFKKTLRNLQYSPHPWRTFLFLVWPIPWRYRLPPPSNPLYIRDHPDTVIKRYYVDEDYKRLRPIPIFRIRDTPLRSLYRLHDVIYADSDNSVMLESNYFWDQEEWRIKDIPDPKDPDPLRYAILASLVESMVSAFNFKISIGLRHGRRPISFKFDEAARLDPNKPFEEVPSWTSHVPPVEEWISFLENGVVRPDGTPFGKRHICASAFQLRNI</sequence>
<organism evidence="1 2">
    <name type="scientific">Hypsizygus marmoreus</name>
    <name type="common">White beech mushroom</name>
    <name type="synonym">Agaricus marmoreus</name>
    <dbReference type="NCBI Taxonomy" id="39966"/>
    <lineage>
        <taxon>Eukaryota</taxon>
        <taxon>Fungi</taxon>
        <taxon>Dikarya</taxon>
        <taxon>Basidiomycota</taxon>
        <taxon>Agaricomycotina</taxon>
        <taxon>Agaricomycetes</taxon>
        <taxon>Agaricomycetidae</taxon>
        <taxon>Agaricales</taxon>
        <taxon>Tricholomatineae</taxon>
        <taxon>Lyophyllaceae</taxon>
        <taxon>Hypsizygus</taxon>
    </lineage>
</organism>
<protein>
    <submittedName>
        <fullName evidence="1">Uncharacterized protein</fullName>
    </submittedName>
</protein>
<evidence type="ECO:0000313" key="1">
    <source>
        <dbReference type="EMBL" id="RDB26155.1"/>
    </source>
</evidence>
<comment type="caution">
    <text evidence="1">The sequence shown here is derived from an EMBL/GenBank/DDBJ whole genome shotgun (WGS) entry which is preliminary data.</text>
</comment>
<evidence type="ECO:0000313" key="2">
    <source>
        <dbReference type="Proteomes" id="UP000076154"/>
    </source>
</evidence>
<proteinExistence type="predicted"/>
<dbReference type="EMBL" id="LUEZ02000040">
    <property type="protein sequence ID" value="RDB26155.1"/>
    <property type="molecule type" value="Genomic_DNA"/>
</dbReference>
<dbReference type="OrthoDB" id="5422293at2759"/>
<reference evidence="1" key="1">
    <citation type="submission" date="2018-04" db="EMBL/GenBank/DDBJ databases">
        <title>Whole genome sequencing of Hypsizygus marmoreus.</title>
        <authorList>
            <person name="Choi I.-G."/>
            <person name="Min B."/>
            <person name="Kim J.-G."/>
            <person name="Kim S."/>
            <person name="Oh Y.-L."/>
            <person name="Kong W.-S."/>
            <person name="Park H."/>
            <person name="Jeong J."/>
            <person name="Song E.-S."/>
        </authorList>
    </citation>
    <scope>NUCLEOTIDE SEQUENCE [LARGE SCALE GENOMIC DNA]</scope>
    <source>
        <strain evidence="1">51987-8</strain>
    </source>
</reference>
<name>A0A369K0P4_HYPMA</name>
<accession>A0A369K0P4</accession>
<gene>
    <name evidence="1" type="ORF">Hypma_006200</name>
</gene>
<dbReference type="Proteomes" id="UP000076154">
    <property type="component" value="Unassembled WGS sequence"/>
</dbReference>